<dbReference type="AlphaFoldDB" id="A0A8H6AZP8"/>
<sequence>MFSNSECQVQADKIYVLLGIVSDTELCNFPVDYARPLFDTYVEILNCYTQTRSTESPALGIIRLSQILQLVLNGPIPAPGMALKWCEIEQVSQTELFNYRGYMEGLVVASSIGRHDLPQRLKMELPEIKSTWKILSSKIRDLDSCSKNILKSFDSVFGYATRENLPLCDVGKSVTKEMSIRFDRVHETGFFISSTREFGITSAEVRENDFICRLKDTDITLIIRQRREHYPLISRAVLTSYEDTIPRFGGRAENIKGDALDLWLDPLTLQALICPIKSKGVIPYWECLTMEDVFSKLVGI</sequence>
<dbReference type="EMBL" id="JABFCT010000004">
    <property type="protein sequence ID" value="KAF5876568.1"/>
    <property type="molecule type" value="Genomic_DNA"/>
</dbReference>
<name>A0A8H6AZP8_9HELO</name>
<proteinExistence type="predicted"/>
<protein>
    <submittedName>
        <fullName evidence="1">Uncharacterized protein</fullName>
    </submittedName>
</protein>
<keyword evidence="2" id="KW-1185">Reference proteome</keyword>
<dbReference type="RefSeq" id="XP_037195514.1">
    <property type="nucleotide sequence ID" value="XM_037333386.1"/>
</dbReference>
<gene>
    <name evidence="1" type="ORF">Bfra_002973</name>
</gene>
<reference evidence="1 2" key="1">
    <citation type="journal article" date="2020" name="Phytopathology">
        <title>A high-quality genome resource of Botrytis fragariae, a new and rapidly spreading fungal pathogen causing strawberry gray mold in the U.S.A.</title>
        <authorList>
            <person name="Wu Y."/>
            <person name="Saski C.A."/>
            <person name="Schnabel G."/>
            <person name="Xiao S."/>
            <person name="Hu M."/>
        </authorList>
    </citation>
    <scope>NUCLEOTIDE SEQUENCE [LARGE SCALE GENOMIC DNA]</scope>
    <source>
        <strain evidence="1 2">BVB16</strain>
    </source>
</reference>
<organism evidence="1 2">
    <name type="scientific">Botrytis fragariae</name>
    <dbReference type="NCBI Taxonomy" id="1964551"/>
    <lineage>
        <taxon>Eukaryota</taxon>
        <taxon>Fungi</taxon>
        <taxon>Dikarya</taxon>
        <taxon>Ascomycota</taxon>
        <taxon>Pezizomycotina</taxon>
        <taxon>Leotiomycetes</taxon>
        <taxon>Helotiales</taxon>
        <taxon>Sclerotiniaceae</taxon>
        <taxon>Botrytis</taxon>
    </lineage>
</organism>
<evidence type="ECO:0000313" key="2">
    <source>
        <dbReference type="Proteomes" id="UP000531561"/>
    </source>
</evidence>
<dbReference type="Proteomes" id="UP000531561">
    <property type="component" value="Unassembled WGS sequence"/>
</dbReference>
<evidence type="ECO:0000313" key="1">
    <source>
        <dbReference type="EMBL" id="KAF5876568.1"/>
    </source>
</evidence>
<comment type="caution">
    <text evidence="1">The sequence shown here is derived from an EMBL/GenBank/DDBJ whole genome shotgun (WGS) entry which is preliminary data.</text>
</comment>
<accession>A0A8H6AZP8</accession>
<dbReference type="GeneID" id="59257078"/>
<dbReference type="OrthoDB" id="3553147at2759"/>